<dbReference type="PANTHER" id="PTHR23227">
    <property type="entry name" value="BUCENTAUR RELATED"/>
    <property type="match status" value="1"/>
</dbReference>
<dbReference type="OrthoDB" id="410104at2759"/>
<evidence type="ECO:0000313" key="2">
    <source>
        <dbReference type="Proteomes" id="UP000792457"/>
    </source>
</evidence>
<keyword evidence="2" id="KW-1185">Reference proteome</keyword>
<dbReference type="InterPro" id="IPR036691">
    <property type="entry name" value="Endo/exonu/phosph_ase_sf"/>
</dbReference>
<protein>
    <submittedName>
        <fullName evidence="1">Uncharacterized protein</fullName>
    </submittedName>
</protein>
<evidence type="ECO:0000313" key="1">
    <source>
        <dbReference type="EMBL" id="KAG8238007.1"/>
    </source>
</evidence>
<dbReference type="AlphaFoldDB" id="A0A8K0KMU6"/>
<gene>
    <name evidence="1" type="ORF">J437_LFUL017796</name>
</gene>
<dbReference type="EMBL" id="KZ309261">
    <property type="protein sequence ID" value="KAG8238007.1"/>
    <property type="molecule type" value="Genomic_DNA"/>
</dbReference>
<dbReference type="PANTHER" id="PTHR23227:SF67">
    <property type="entry name" value="CRANIOFACIAL DEVELOPMENT PROTEIN 2-LIKE"/>
    <property type="match status" value="1"/>
</dbReference>
<sequence>MEIPENERVIVGADLNGHVGRKRCGEERVHGRWSVGEGERITEHAVACDLTIVNTCFRKGEGHLITYKSGDRASQITCCVGGNTYRR</sequence>
<comment type="caution">
    <text evidence="1">The sequence shown here is derived from an EMBL/GenBank/DDBJ whole genome shotgun (WGS) entry which is preliminary data.</text>
</comment>
<organism evidence="1 2">
    <name type="scientific">Ladona fulva</name>
    <name type="common">Scarce chaser dragonfly</name>
    <name type="synonym">Libellula fulva</name>
    <dbReference type="NCBI Taxonomy" id="123851"/>
    <lineage>
        <taxon>Eukaryota</taxon>
        <taxon>Metazoa</taxon>
        <taxon>Ecdysozoa</taxon>
        <taxon>Arthropoda</taxon>
        <taxon>Hexapoda</taxon>
        <taxon>Insecta</taxon>
        <taxon>Pterygota</taxon>
        <taxon>Palaeoptera</taxon>
        <taxon>Odonata</taxon>
        <taxon>Epiprocta</taxon>
        <taxon>Anisoptera</taxon>
        <taxon>Libelluloidea</taxon>
        <taxon>Libellulidae</taxon>
        <taxon>Ladona</taxon>
    </lineage>
</organism>
<dbReference type="Gene3D" id="3.60.10.10">
    <property type="entry name" value="Endonuclease/exonuclease/phosphatase"/>
    <property type="match status" value="1"/>
</dbReference>
<name>A0A8K0KMU6_LADFU</name>
<accession>A0A8K0KMU6</accession>
<proteinExistence type="predicted"/>
<reference evidence="1" key="2">
    <citation type="submission" date="2017-10" db="EMBL/GenBank/DDBJ databases">
        <title>Ladona fulva Genome sequencing and assembly.</title>
        <authorList>
            <person name="Murali S."/>
            <person name="Richards S."/>
            <person name="Bandaranaike D."/>
            <person name="Bellair M."/>
            <person name="Blankenburg K."/>
            <person name="Chao H."/>
            <person name="Dinh H."/>
            <person name="Doddapaneni H."/>
            <person name="Dugan-Rocha S."/>
            <person name="Elkadiri S."/>
            <person name="Gnanaolivu R."/>
            <person name="Hernandez B."/>
            <person name="Skinner E."/>
            <person name="Javaid M."/>
            <person name="Lee S."/>
            <person name="Li M."/>
            <person name="Ming W."/>
            <person name="Munidasa M."/>
            <person name="Muniz J."/>
            <person name="Nguyen L."/>
            <person name="Hughes D."/>
            <person name="Osuji N."/>
            <person name="Pu L.-L."/>
            <person name="Puazo M."/>
            <person name="Qu C."/>
            <person name="Quiroz J."/>
            <person name="Raj R."/>
            <person name="Weissenberger G."/>
            <person name="Xin Y."/>
            <person name="Zou X."/>
            <person name="Han Y."/>
            <person name="Worley K."/>
            <person name="Muzny D."/>
            <person name="Gibbs R."/>
        </authorList>
    </citation>
    <scope>NUCLEOTIDE SEQUENCE</scope>
    <source>
        <strain evidence="1">Sampled in the wild</strain>
    </source>
</reference>
<dbReference type="Proteomes" id="UP000792457">
    <property type="component" value="Unassembled WGS sequence"/>
</dbReference>
<dbReference type="InterPro" id="IPR027124">
    <property type="entry name" value="Swc5/CFDP1/2"/>
</dbReference>
<reference evidence="1" key="1">
    <citation type="submission" date="2013-04" db="EMBL/GenBank/DDBJ databases">
        <authorList>
            <person name="Qu J."/>
            <person name="Murali S.C."/>
            <person name="Bandaranaike D."/>
            <person name="Bellair M."/>
            <person name="Blankenburg K."/>
            <person name="Chao H."/>
            <person name="Dinh H."/>
            <person name="Doddapaneni H."/>
            <person name="Downs B."/>
            <person name="Dugan-Rocha S."/>
            <person name="Elkadiri S."/>
            <person name="Gnanaolivu R.D."/>
            <person name="Hernandez B."/>
            <person name="Javaid M."/>
            <person name="Jayaseelan J.C."/>
            <person name="Lee S."/>
            <person name="Li M."/>
            <person name="Ming W."/>
            <person name="Munidasa M."/>
            <person name="Muniz J."/>
            <person name="Nguyen L."/>
            <person name="Ongeri F."/>
            <person name="Osuji N."/>
            <person name="Pu L.-L."/>
            <person name="Puazo M."/>
            <person name="Qu C."/>
            <person name="Quiroz J."/>
            <person name="Raj R."/>
            <person name="Weissenberger G."/>
            <person name="Xin Y."/>
            <person name="Zou X."/>
            <person name="Han Y."/>
            <person name="Richards S."/>
            <person name="Worley K."/>
            <person name="Muzny D."/>
            <person name="Gibbs R."/>
        </authorList>
    </citation>
    <scope>NUCLEOTIDE SEQUENCE</scope>
    <source>
        <strain evidence="1">Sampled in the wild</strain>
    </source>
</reference>